<gene>
    <name evidence="3" type="primary">6047762</name>
    <name evidence="2" type="ORF">CpipJ_CPIJ014484</name>
</gene>
<sequence>MREPRRPTELQLTHRTSSLLFEYLRDFRNKPFPTRPRCTTVLFYDWMIYNNHMHIQSQGTEEDPADEDQGKLKQEFQDTRRSRNRDFWTSCRRRFEESVQGSQRPRAPSDLGSSNGHARPAKNAEQQVG</sequence>
<dbReference type="Proteomes" id="UP000002320">
    <property type="component" value="Unassembled WGS sequence"/>
</dbReference>
<name>B0X557_CULQU</name>
<feature type="compositionally biased region" description="Basic and acidic residues" evidence="1">
    <location>
        <begin position="68"/>
        <end position="86"/>
    </location>
</feature>
<dbReference type="EMBL" id="DS232363">
    <property type="protein sequence ID" value="EDS40703.1"/>
    <property type="molecule type" value="Genomic_DNA"/>
</dbReference>
<reference evidence="3" key="2">
    <citation type="submission" date="2020-05" db="UniProtKB">
        <authorList>
            <consortium name="EnsemblMetazoa"/>
        </authorList>
    </citation>
    <scope>IDENTIFICATION</scope>
    <source>
        <strain evidence="3">JHB</strain>
    </source>
</reference>
<dbReference type="AlphaFoldDB" id="B0X557"/>
<proteinExistence type="predicted"/>
<evidence type="ECO:0000313" key="3">
    <source>
        <dbReference type="EnsemblMetazoa" id="CPIJ014484-PA"/>
    </source>
</evidence>
<evidence type="ECO:0000313" key="4">
    <source>
        <dbReference type="Proteomes" id="UP000002320"/>
    </source>
</evidence>
<organism>
    <name type="scientific">Culex quinquefasciatus</name>
    <name type="common">Southern house mosquito</name>
    <name type="synonym">Culex pungens</name>
    <dbReference type="NCBI Taxonomy" id="7176"/>
    <lineage>
        <taxon>Eukaryota</taxon>
        <taxon>Metazoa</taxon>
        <taxon>Ecdysozoa</taxon>
        <taxon>Arthropoda</taxon>
        <taxon>Hexapoda</taxon>
        <taxon>Insecta</taxon>
        <taxon>Pterygota</taxon>
        <taxon>Neoptera</taxon>
        <taxon>Endopterygota</taxon>
        <taxon>Diptera</taxon>
        <taxon>Nematocera</taxon>
        <taxon>Culicoidea</taxon>
        <taxon>Culicidae</taxon>
        <taxon>Culicinae</taxon>
        <taxon>Culicini</taxon>
        <taxon>Culex</taxon>
        <taxon>Culex</taxon>
    </lineage>
</organism>
<protein>
    <submittedName>
        <fullName evidence="2 3">Truncated ER mannose-binding lectin</fullName>
    </submittedName>
</protein>
<dbReference type="EnsemblMetazoa" id="CPIJ014484-RA">
    <property type="protein sequence ID" value="CPIJ014484-PA"/>
    <property type="gene ID" value="CPIJ014484"/>
</dbReference>
<dbReference type="KEGG" id="cqu:CpipJ_CPIJ014484"/>
<accession>B0X557</accession>
<dbReference type="HOGENOM" id="CLU_1950892_0_0_1"/>
<feature type="region of interest" description="Disordered" evidence="1">
    <location>
        <begin position="57"/>
        <end position="129"/>
    </location>
</feature>
<dbReference type="VEuPathDB" id="VectorBase:CPIJ014484"/>
<dbReference type="InParanoid" id="B0X557"/>
<dbReference type="GO" id="GO:0030246">
    <property type="term" value="F:carbohydrate binding"/>
    <property type="evidence" value="ECO:0007669"/>
    <property type="project" value="UniProtKB-KW"/>
</dbReference>
<evidence type="ECO:0000313" key="2">
    <source>
        <dbReference type="EMBL" id="EDS40703.1"/>
    </source>
</evidence>
<keyword evidence="2" id="KW-0430">Lectin</keyword>
<evidence type="ECO:0000256" key="1">
    <source>
        <dbReference type="SAM" id="MobiDB-lite"/>
    </source>
</evidence>
<reference evidence="2" key="1">
    <citation type="submission" date="2007-03" db="EMBL/GenBank/DDBJ databases">
        <title>Annotation of Culex pipiens quinquefasciatus.</title>
        <authorList>
            <consortium name="The Broad Institute Genome Sequencing Platform"/>
            <person name="Atkinson P.W."/>
            <person name="Hemingway J."/>
            <person name="Christensen B.M."/>
            <person name="Higgs S."/>
            <person name="Kodira C."/>
            <person name="Hannick L."/>
            <person name="Megy K."/>
            <person name="O'Leary S."/>
            <person name="Pearson M."/>
            <person name="Haas B.J."/>
            <person name="Mauceli E."/>
            <person name="Wortman J.R."/>
            <person name="Lee N.H."/>
            <person name="Guigo R."/>
            <person name="Stanke M."/>
            <person name="Alvarado L."/>
            <person name="Amedeo P."/>
            <person name="Antoine C.H."/>
            <person name="Arensburger P."/>
            <person name="Bidwell S.L."/>
            <person name="Crawford M."/>
            <person name="Camaro F."/>
            <person name="Devon K."/>
            <person name="Engels R."/>
            <person name="Hammond M."/>
            <person name="Howarth C."/>
            <person name="Koehrsen M."/>
            <person name="Lawson D."/>
            <person name="Montgomery P."/>
            <person name="Nene V."/>
            <person name="Nusbaum C."/>
            <person name="Puiu D."/>
            <person name="Romero-Severson J."/>
            <person name="Severson D.W."/>
            <person name="Shumway M."/>
            <person name="Sisk P."/>
            <person name="Stolte C."/>
            <person name="Zeng Q."/>
            <person name="Eisenstadt E."/>
            <person name="Fraser-Liggett C."/>
            <person name="Strausberg R."/>
            <person name="Galagan J."/>
            <person name="Birren B."/>
            <person name="Collins F.H."/>
        </authorList>
    </citation>
    <scope>NUCLEOTIDE SEQUENCE [LARGE SCALE GENOMIC DNA]</scope>
    <source>
        <strain evidence="2">JHB</strain>
    </source>
</reference>
<keyword evidence="4" id="KW-1185">Reference proteome</keyword>